<evidence type="ECO:0000256" key="1">
    <source>
        <dbReference type="SAM" id="Phobius"/>
    </source>
</evidence>
<dbReference type="OrthoDB" id="23795at2759"/>
<dbReference type="Proteomes" id="UP000695562">
    <property type="component" value="Unassembled WGS sequence"/>
</dbReference>
<dbReference type="EMBL" id="AJWJ01000509">
    <property type="protein sequence ID" value="KAF2070311.1"/>
    <property type="molecule type" value="Genomic_DNA"/>
</dbReference>
<proteinExistence type="predicted"/>
<keyword evidence="3" id="KW-1185">Reference proteome</keyword>
<dbReference type="Gene3D" id="1.20.190.10">
    <property type="entry name" value="Pesticidal crystal protein, N-terminal domain"/>
    <property type="match status" value="1"/>
</dbReference>
<gene>
    <name evidence="2" type="ORF">CYY_008364</name>
</gene>
<evidence type="ECO:0000313" key="3">
    <source>
        <dbReference type="Proteomes" id="UP000695562"/>
    </source>
</evidence>
<dbReference type="SUPFAM" id="SSF56849">
    <property type="entry name" value="delta-Endotoxin (insectocide), N-terminal domain"/>
    <property type="match status" value="1"/>
</dbReference>
<evidence type="ECO:0008006" key="4">
    <source>
        <dbReference type="Google" id="ProtNLM"/>
    </source>
</evidence>
<protein>
    <recommendedName>
        <fullName evidence="4">Transmembrane protein</fullName>
    </recommendedName>
</protein>
<keyword evidence="1" id="KW-0812">Transmembrane</keyword>
<accession>A0A8J4PPC2</accession>
<organism evidence="2 3">
    <name type="scientific">Polysphondylium violaceum</name>
    <dbReference type="NCBI Taxonomy" id="133409"/>
    <lineage>
        <taxon>Eukaryota</taxon>
        <taxon>Amoebozoa</taxon>
        <taxon>Evosea</taxon>
        <taxon>Eumycetozoa</taxon>
        <taxon>Dictyostelia</taxon>
        <taxon>Dictyosteliales</taxon>
        <taxon>Dictyosteliaceae</taxon>
        <taxon>Polysphondylium</taxon>
    </lineage>
</organism>
<feature type="transmembrane region" description="Helical" evidence="1">
    <location>
        <begin position="37"/>
        <end position="60"/>
    </location>
</feature>
<reference evidence="2" key="1">
    <citation type="submission" date="2020-01" db="EMBL/GenBank/DDBJ databases">
        <title>Development of genomics and gene disruption for Polysphondylium violaceum indicates a role for the polyketide synthase stlB in stalk morphogenesis.</title>
        <authorList>
            <person name="Narita B."/>
            <person name="Kawabe Y."/>
            <person name="Kin K."/>
            <person name="Saito T."/>
            <person name="Gibbs R."/>
            <person name="Kuspa A."/>
            <person name="Muzny D."/>
            <person name="Queller D."/>
            <person name="Richards S."/>
            <person name="Strassman J."/>
            <person name="Sucgang R."/>
            <person name="Worley K."/>
            <person name="Schaap P."/>
        </authorList>
    </citation>
    <scope>NUCLEOTIDE SEQUENCE</scope>
    <source>
        <strain evidence="2">QSvi11</strain>
    </source>
</reference>
<dbReference type="PANTHER" id="PTHR35598:SF2">
    <property type="entry name" value="PESTICIDAL CRYSTAL PROTEIN N-TERMINAL DOMAIN-CONTAINING PROTEIN"/>
    <property type="match status" value="1"/>
</dbReference>
<evidence type="ECO:0000313" key="2">
    <source>
        <dbReference type="EMBL" id="KAF2070311.1"/>
    </source>
</evidence>
<dbReference type="PANTHER" id="PTHR35598">
    <property type="entry name" value="ENDOTOXIN_N DOMAIN-CONTAINING PROTEIN"/>
    <property type="match status" value="1"/>
</dbReference>
<comment type="caution">
    <text evidence="2">The sequence shown here is derived from an EMBL/GenBank/DDBJ whole genome shotgun (WGS) entry which is preliminary data.</text>
</comment>
<keyword evidence="1" id="KW-1133">Transmembrane helix</keyword>
<sequence length="109" mass="12362">MGQPDLTIIEQYNPGFAIGRAVLGEEYKLENADYLELIKGTIGMVPVVGALATSVFAVFWGKAFPTEDPYLRKVDFEKRMKQLMTDMENKMDKKIDDEIVKFCSAKFES</sequence>
<name>A0A8J4PPC2_9MYCE</name>
<keyword evidence="1" id="KW-0472">Membrane</keyword>
<dbReference type="GO" id="GO:0090729">
    <property type="term" value="F:toxin activity"/>
    <property type="evidence" value="ECO:0007669"/>
    <property type="project" value="InterPro"/>
</dbReference>
<dbReference type="AlphaFoldDB" id="A0A8J4PPC2"/>
<dbReference type="InterPro" id="IPR036716">
    <property type="entry name" value="Pest_crys_N_sf"/>
</dbReference>